<name>A0A9Q1CC28_HOLLE</name>
<accession>A0A9Q1CC28</accession>
<dbReference type="Proteomes" id="UP001152320">
    <property type="component" value="Chromosome 4"/>
</dbReference>
<comment type="caution">
    <text evidence="2">The sequence shown here is derived from an EMBL/GenBank/DDBJ whole genome shotgun (WGS) entry which is preliminary data.</text>
</comment>
<keyword evidence="3" id="KW-1185">Reference proteome</keyword>
<evidence type="ECO:0000313" key="3">
    <source>
        <dbReference type="Proteomes" id="UP001152320"/>
    </source>
</evidence>
<reference evidence="2" key="1">
    <citation type="submission" date="2021-10" db="EMBL/GenBank/DDBJ databases">
        <title>Tropical sea cucumber genome reveals ecological adaptation and Cuvierian tubules defense mechanism.</title>
        <authorList>
            <person name="Chen T."/>
        </authorList>
    </citation>
    <scope>NUCLEOTIDE SEQUENCE</scope>
    <source>
        <strain evidence="2">Nanhai2018</strain>
        <tissue evidence="2">Muscle</tissue>
    </source>
</reference>
<dbReference type="AlphaFoldDB" id="A0A9Q1CC28"/>
<dbReference type="PROSITE" id="PS50835">
    <property type="entry name" value="IG_LIKE"/>
    <property type="match status" value="1"/>
</dbReference>
<dbReference type="SMART" id="SM00409">
    <property type="entry name" value="IG"/>
    <property type="match status" value="2"/>
</dbReference>
<sequence>MLCAFFFAADTPDPHTTALTYGTNVRLDCNISQSEEEAVWGRTTSKGYQLLYAGLHPIRATDANNIKLSNVNYSLFLYSATIEDEGLYVCTQAPRTLASYRFKVTVNSEIHIQHEGHNLSESYLADKGEELQLHCVVFRTREIPVIEWKVGNWTKKSGQMINSSNIFIEGTFDFRKTLTYVIKHDTEIICSSYSANNQSVSLKISTESFQNSGIYMIISDNYSLVSLSCFLAFLRFQTLRENHLLLLN</sequence>
<dbReference type="SUPFAM" id="SSF48726">
    <property type="entry name" value="Immunoglobulin"/>
    <property type="match status" value="1"/>
</dbReference>
<evidence type="ECO:0000313" key="2">
    <source>
        <dbReference type="EMBL" id="KAJ8042566.1"/>
    </source>
</evidence>
<evidence type="ECO:0000259" key="1">
    <source>
        <dbReference type="PROSITE" id="PS50835"/>
    </source>
</evidence>
<dbReference type="InterPro" id="IPR013783">
    <property type="entry name" value="Ig-like_fold"/>
</dbReference>
<gene>
    <name evidence="2" type="ORF">HOLleu_09342</name>
</gene>
<dbReference type="InterPro" id="IPR036179">
    <property type="entry name" value="Ig-like_dom_sf"/>
</dbReference>
<dbReference type="InterPro" id="IPR007110">
    <property type="entry name" value="Ig-like_dom"/>
</dbReference>
<dbReference type="EMBL" id="JAIZAY010000004">
    <property type="protein sequence ID" value="KAJ8042566.1"/>
    <property type="molecule type" value="Genomic_DNA"/>
</dbReference>
<dbReference type="InterPro" id="IPR003599">
    <property type="entry name" value="Ig_sub"/>
</dbReference>
<feature type="domain" description="Ig-like" evidence="1">
    <location>
        <begin position="12"/>
        <end position="91"/>
    </location>
</feature>
<dbReference type="Gene3D" id="2.60.40.10">
    <property type="entry name" value="Immunoglobulins"/>
    <property type="match status" value="1"/>
</dbReference>
<proteinExistence type="predicted"/>
<organism evidence="2 3">
    <name type="scientific">Holothuria leucospilota</name>
    <name type="common">Black long sea cucumber</name>
    <name type="synonym">Mertensiothuria leucospilota</name>
    <dbReference type="NCBI Taxonomy" id="206669"/>
    <lineage>
        <taxon>Eukaryota</taxon>
        <taxon>Metazoa</taxon>
        <taxon>Echinodermata</taxon>
        <taxon>Eleutherozoa</taxon>
        <taxon>Echinozoa</taxon>
        <taxon>Holothuroidea</taxon>
        <taxon>Aspidochirotacea</taxon>
        <taxon>Aspidochirotida</taxon>
        <taxon>Holothuriidae</taxon>
        <taxon>Holothuria</taxon>
    </lineage>
</organism>
<protein>
    <recommendedName>
        <fullName evidence="1">Ig-like domain-containing protein</fullName>
    </recommendedName>
</protein>
<dbReference type="OrthoDB" id="10031887at2759"/>